<evidence type="ECO:0000259" key="12">
    <source>
        <dbReference type="PROSITE" id="PS51144"/>
    </source>
</evidence>
<dbReference type="InterPro" id="IPR041891">
    <property type="entry name" value="Alpha_CA_prokaryot-like"/>
</dbReference>
<dbReference type="Proteomes" id="UP000193136">
    <property type="component" value="Unassembled WGS sequence"/>
</dbReference>
<dbReference type="PANTHER" id="PTHR18952:SF265">
    <property type="entry name" value="CARBONIC ANHYDRASE"/>
    <property type="match status" value="1"/>
</dbReference>
<dbReference type="SUPFAM" id="SSF51069">
    <property type="entry name" value="Carbonic anhydrase"/>
    <property type="match status" value="1"/>
</dbReference>
<dbReference type="InterPro" id="IPR036398">
    <property type="entry name" value="CA_dom_sf"/>
</dbReference>
<evidence type="ECO:0000256" key="9">
    <source>
        <dbReference type="ARBA" id="ARBA00048348"/>
    </source>
</evidence>
<evidence type="ECO:0000256" key="7">
    <source>
        <dbReference type="ARBA" id="ARBA00022833"/>
    </source>
</evidence>
<name>A0A1X0Y371_9BACT</name>
<dbReference type="SMART" id="SM01057">
    <property type="entry name" value="Carb_anhydrase"/>
    <property type="match status" value="1"/>
</dbReference>
<feature type="compositionally biased region" description="Basic and acidic residues" evidence="11">
    <location>
        <begin position="1"/>
        <end position="21"/>
    </location>
</feature>
<dbReference type="InterPro" id="IPR001148">
    <property type="entry name" value="CA_dom"/>
</dbReference>
<comment type="caution">
    <text evidence="13">The sequence shown here is derived from an EMBL/GenBank/DDBJ whole genome shotgun (WGS) entry which is preliminary data.</text>
</comment>
<comment type="catalytic activity">
    <reaction evidence="9 10">
        <text>hydrogencarbonate + H(+) = CO2 + H2O</text>
        <dbReference type="Rhea" id="RHEA:10748"/>
        <dbReference type="ChEBI" id="CHEBI:15377"/>
        <dbReference type="ChEBI" id="CHEBI:15378"/>
        <dbReference type="ChEBI" id="CHEBI:16526"/>
        <dbReference type="ChEBI" id="CHEBI:17544"/>
        <dbReference type="EC" id="4.2.1.1"/>
    </reaction>
</comment>
<dbReference type="EMBL" id="NAAD01000011">
    <property type="protein sequence ID" value="ORJ59610.1"/>
    <property type="molecule type" value="Genomic_DNA"/>
</dbReference>
<evidence type="ECO:0000256" key="6">
    <source>
        <dbReference type="ARBA" id="ARBA00022723"/>
    </source>
</evidence>
<dbReference type="GO" id="GO:0008270">
    <property type="term" value="F:zinc ion binding"/>
    <property type="evidence" value="ECO:0007669"/>
    <property type="project" value="UniProtKB-UniRule"/>
</dbReference>
<evidence type="ECO:0000256" key="4">
    <source>
        <dbReference type="ARBA" id="ARBA00012925"/>
    </source>
</evidence>
<dbReference type="PROSITE" id="PS00162">
    <property type="entry name" value="ALPHA_CA_1"/>
    <property type="match status" value="1"/>
</dbReference>
<evidence type="ECO:0000256" key="5">
    <source>
        <dbReference type="ARBA" id="ARBA00014628"/>
    </source>
</evidence>
<gene>
    <name evidence="13" type="ORF">B5V00_09825</name>
</gene>
<keyword evidence="8 10" id="KW-0456">Lyase</keyword>
<comment type="similarity">
    <text evidence="3 10">Belongs to the alpha-carbonic anhydrase family.</text>
</comment>
<dbReference type="PANTHER" id="PTHR18952">
    <property type="entry name" value="CARBONIC ANHYDRASE"/>
    <property type="match status" value="1"/>
</dbReference>
<dbReference type="AlphaFoldDB" id="A0A1X0Y371"/>
<comment type="function">
    <text evidence="2 10">Reversible hydration of carbon dioxide.</text>
</comment>
<evidence type="ECO:0000256" key="8">
    <source>
        <dbReference type="ARBA" id="ARBA00023239"/>
    </source>
</evidence>
<dbReference type="PROSITE" id="PS51144">
    <property type="entry name" value="ALPHA_CA_2"/>
    <property type="match status" value="1"/>
</dbReference>
<evidence type="ECO:0000256" key="3">
    <source>
        <dbReference type="ARBA" id="ARBA00010718"/>
    </source>
</evidence>
<evidence type="ECO:0000256" key="2">
    <source>
        <dbReference type="ARBA" id="ARBA00002904"/>
    </source>
</evidence>
<evidence type="ECO:0000256" key="11">
    <source>
        <dbReference type="SAM" id="MobiDB-lite"/>
    </source>
</evidence>
<dbReference type="GO" id="GO:0004089">
    <property type="term" value="F:carbonate dehydratase activity"/>
    <property type="evidence" value="ECO:0007669"/>
    <property type="project" value="UniProtKB-UniRule"/>
</dbReference>
<keyword evidence="6 10" id="KW-0479">Metal-binding</keyword>
<proteinExistence type="inferred from homology"/>
<dbReference type="InterPro" id="IPR023561">
    <property type="entry name" value="Carbonic_anhydrase_a-class"/>
</dbReference>
<dbReference type="EC" id="4.2.1.1" evidence="4 10"/>
<reference evidence="13 14" key="1">
    <citation type="submission" date="2017-03" db="EMBL/GenBank/DDBJ databases">
        <title>Genome sequence of Geothermobacter sp. EPR-M, Deep-Sea Iron Reducer.</title>
        <authorList>
            <person name="Tully B."/>
            <person name="Savalia P."/>
            <person name="Abuyen K."/>
            <person name="Baughan C."/>
            <person name="Romero E."/>
            <person name="Ronkowski C."/>
            <person name="Torres B."/>
            <person name="Tremblay J."/>
            <person name="Trujillo A."/>
            <person name="Tyler M."/>
            <person name="Perez-Rodriguez I."/>
            <person name="Amend J."/>
        </authorList>
    </citation>
    <scope>NUCLEOTIDE SEQUENCE [LARGE SCALE GENOMIC DNA]</scope>
    <source>
        <strain evidence="13 14">EPR-M</strain>
    </source>
</reference>
<evidence type="ECO:0000313" key="13">
    <source>
        <dbReference type="EMBL" id="ORJ59610.1"/>
    </source>
</evidence>
<dbReference type="InterPro" id="IPR018338">
    <property type="entry name" value="Carbonic_anhydrase_a-class_CS"/>
</dbReference>
<comment type="cofactor">
    <cofactor evidence="1 10">
        <name>Zn(2+)</name>
        <dbReference type="ChEBI" id="CHEBI:29105"/>
    </cofactor>
</comment>
<evidence type="ECO:0000256" key="10">
    <source>
        <dbReference type="RuleBase" id="RU367011"/>
    </source>
</evidence>
<dbReference type="STRING" id="1969733.B5V00_09825"/>
<keyword evidence="7 10" id="KW-0862">Zinc</keyword>
<feature type="region of interest" description="Disordered" evidence="11">
    <location>
        <begin position="1"/>
        <end position="24"/>
    </location>
</feature>
<dbReference type="Gene3D" id="3.10.200.10">
    <property type="entry name" value="Alpha carbonic anhydrase"/>
    <property type="match status" value="1"/>
</dbReference>
<dbReference type="CDD" id="cd03124">
    <property type="entry name" value="alpha_CA_prokaryotic_like"/>
    <property type="match status" value="1"/>
</dbReference>
<dbReference type="Pfam" id="PF00194">
    <property type="entry name" value="Carb_anhydrase"/>
    <property type="match status" value="1"/>
</dbReference>
<organism evidence="13 14">
    <name type="scientific">Geothermobacter hydrogeniphilus</name>
    <dbReference type="NCBI Taxonomy" id="1969733"/>
    <lineage>
        <taxon>Bacteria</taxon>
        <taxon>Pseudomonadati</taxon>
        <taxon>Thermodesulfobacteriota</taxon>
        <taxon>Desulfuromonadia</taxon>
        <taxon>Desulfuromonadales</taxon>
        <taxon>Geothermobacteraceae</taxon>
        <taxon>Geothermobacter</taxon>
    </lineage>
</organism>
<evidence type="ECO:0000313" key="14">
    <source>
        <dbReference type="Proteomes" id="UP000193136"/>
    </source>
</evidence>
<sequence length="242" mass="26573">MAAQHARHENAMQGEGQEHTVHWGYRGPGAPANWSALSADYAICGSGRNQSPVDLRGFVDAELPVLDFNYSGMAVEILNNGHTVQANYVPGIVLVIDGRGFELKQFHFHAPSENLIDGKSYPLEAHLVHADKDGNLAVVSVLYELGDANNALARLWSQMPEKSGDKAILNAQVKAGDLLPKDRDYYRFNGSLTTPPCSQGVIWLVMKEHPTVSRQQVEQFSRILGGPNNRPVQPLNARLVLE</sequence>
<feature type="domain" description="Alpha-carbonic anhydrase" evidence="12">
    <location>
        <begin position="21"/>
        <end position="242"/>
    </location>
</feature>
<protein>
    <recommendedName>
        <fullName evidence="5 10">Carbonic anhydrase</fullName>
        <ecNumber evidence="4 10">4.2.1.1</ecNumber>
    </recommendedName>
</protein>
<accession>A0A1X0Y371</accession>
<keyword evidence="14" id="KW-1185">Reference proteome</keyword>
<evidence type="ECO:0000256" key="1">
    <source>
        <dbReference type="ARBA" id="ARBA00001947"/>
    </source>
</evidence>